<dbReference type="AlphaFoldDB" id="A0A0B7N1J1"/>
<protein>
    <recommendedName>
        <fullName evidence="1">Helitron helicase-like domain-containing protein</fullName>
    </recommendedName>
</protein>
<evidence type="ECO:0000313" key="3">
    <source>
        <dbReference type="Proteomes" id="UP000054107"/>
    </source>
</evidence>
<accession>A0A0B7N1J1</accession>
<organism evidence="2 3">
    <name type="scientific">Parasitella parasitica</name>
    <dbReference type="NCBI Taxonomy" id="35722"/>
    <lineage>
        <taxon>Eukaryota</taxon>
        <taxon>Fungi</taxon>
        <taxon>Fungi incertae sedis</taxon>
        <taxon>Mucoromycota</taxon>
        <taxon>Mucoromycotina</taxon>
        <taxon>Mucoromycetes</taxon>
        <taxon>Mucorales</taxon>
        <taxon>Mucorineae</taxon>
        <taxon>Mucoraceae</taxon>
        <taxon>Parasitella</taxon>
    </lineage>
</organism>
<dbReference type="PANTHER" id="PTHR10492">
    <property type="match status" value="1"/>
</dbReference>
<keyword evidence="3" id="KW-1185">Reference proteome</keyword>
<feature type="non-terminal residue" evidence="2">
    <location>
        <position position="356"/>
    </location>
</feature>
<sequence>PDLCARVFNLKLRALLDDILKSRIFGKVVAYVYSIEFQKRGLPHCHMLFILDQPDKPQTAEDIDKIVHAEIPDPTTHPLAHATVTTCMIHGPCGLLNPDSRCMKNGKCTKNYPYDFNDTTVFDASNEQSILSYRRRNIPGRTILRNSGTITVDNRWVVPHNLFLTTKYNAHINVEVCTQVNSVKYIYKYVFKGHDKAQVYMLNGQEENQDEIKNFLDARYVSASEACWRLLSNPMHREFPACQRLDIHLENERLIYFDEDDNPREVLDRDIPESTLSAWFKYNEHNPNDAEAQDTLYPDFCEKYTFHKSSRPRVWKKRAAGFGCTIGRIHAVSPKDIEKFHLRMLLYKIKGATCYA</sequence>
<dbReference type="Pfam" id="PF14214">
    <property type="entry name" value="Helitron_like_N"/>
    <property type="match status" value="1"/>
</dbReference>
<evidence type="ECO:0000313" key="2">
    <source>
        <dbReference type="EMBL" id="CEP08959.1"/>
    </source>
</evidence>
<dbReference type="Proteomes" id="UP000054107">
    <property type="component" value="Unassembled WGS sequence"/>
</dbReference>
<feature type="domain" description="Helitron helicase-like" evidence="1">
    <location>
        <begin position="1"/>
        <end position="48"/>
    </location>
</feature>
<dbReference type="STRING" id="35722.A0A0B7N1J1"/>
<evidence type="ECO:0000259" key="1">
    <source>
        <dbReference type="Pfam" id="PF14214"/>
    </source>
</evidence>
<dbReference type="InterPro" id="IPR025476">
    <property type="entry name" value="Helitron_helicase-like"/>
</dbReference>
<name>A0A0B7N1J1_9FUNG</name>
<dbReference type="EMBL" id="LN720696">
    <property type="protein sequence ID" value="CEP08959.1"/>
    <property type="molecule type" value="Genomic_DNA"/>
</dbReference>
<feature type="non-terminal residue" evidence="2">
    <location>
        <position position="1"/>
    </location>
</feature>
<proteinExistence type="predicted"/>
<dbReference type="OrthoDB" id="2276331at2759"/>
<gene>
    <name evidence="2" type="primary">PARPA_02374.1 scaffold 4097</name>
</gene>
<dbReference type="PANTHER" id="PTHR10492:SF57">
    <property type="entry name" value="ATP-DEPENDENT DNA HELICASE"/>
    <property type="match status" value="1"/>
</dbReference>
<reference evidence="2 3" key="1">
    <citation type="submission" date="2014-09" db="EMBL/GenBank/DDBJ databases">
        <authorList>
            <person name="Ellenberger Sabrina"/>
        </authorList>
    </citation>
    <scope>NUCLEOTIDE SEQUENCE [LARGE SCALE GENOMIC DNA]</scope>
    <source>
        <strain evidence="2 3">CBS 412.66</strain>
    </source>
</reference>